<dbReference type="PANTHER" id="PTHR42188">
    <property type="entry name" value="23S RRNA-SPECIFIC ENDONUCLEASE VAPC20"/>
    <property type="match status" value="1"/>
</dbReference>
<dbReference type="GO" id="GO:0016075">
    <property type="term" value="P:rRNA catabolic process"/>
    <property type="evidence" value="ECO:0007669"/>
    <property type="project" value="TreeGrafter"/>
</dbReference>
<dbReference type="SUPFAM" id="SSF88723">
    <property type="entry name" value="PIN domain-like"/>
    <property type="match status" value="1"/>
</dbReference>
<feature type="domain" description="PIN" evidence="1">
    <location>
        <begin position="11"/>
        <end position="131"/>
    </location>
</feature>
<comment type="caution">
    <text evidence="2">The sequence shown here is derived from an EMBL/GenBank/DDBJ whole genome shotgun (WGS) entry which is preliminary data.</text>
</comment>
<protein>
    <recommendedName>
        <fullName evidence="1">PIN domain-containing protein</fullName>
    </recommendedName>
</protein>
<dbReference type="Pfam" id="PF01850">
    <property type="entry name" value="PIN"/>
    <property type="match status" value="1"/>
</dbReference>
<dbReference type="PANTHER" id="PTHR42188:SF1">
    <property type="entry name" value="23S RRNA-SPECIFIC ENDONUCLEASE VAPC20"/>
    <property type="match status" value="1"/>
</dbReference>
<reference evidence="2" key="2">
    <citation type="journal article" date="2020" name="Microorganisms">
        <title>Osmotic Adaptation and Compatible Solute Biosynthesis of Phototrophic Bacteria as Revealed from Genome Analyses.</title>
        <authorList>
            <person name="Imhoff J.F."/>
            <person name="Rahn T."/>
            <person name="Kunzel S."/>
            <person name="Keller A."/>
            <person name="Neulinger S.C."/>
        </authorList>
    </citation>
    <scope>NUCLEOTIDE SEQUENCE</scope>
    <source>
        <strain evidence="2">DSM 11080</strain>
    </source>
</reference>
<accession>A0AAJ0U698</accession>
<dbReference type="Gene3D" id="3.40.50.1010">
    <property type="entry name" value="5'-nuclease"/>
    <property type="match status" value="1"/>
</dbReference>
<sequence length="141" mass="16308">MRKARRLRRAFVDTGAWYALLDKKDPDHPAVADTFRAYRGRLVTSNYVFDEAVTLARYRLGWNIAYQLGTTLGEQRIARLERVTAKDEAAAWSIFEQQRDKRYSFTDCTSFALVQRLGLSICLALDSDFRSFGLHCLPNRH</sequence>
<name>A0AAJ0U698_9GAMM</name>
<dbReference type="InterPro" id="IPR039018">
    <property type="entry name" value="VapC20-like"/>
</dbReference>
<dbReference type="Proteomes" id="UP001296776">
    <property type="component" value="Unassembled WGS sequence"/>
</dbReference>
<evidence type="ECO:0000313" key="2">
    <source>
        <dbReference type="EMBL" id="MBK1706059.1"/>
    </source>
</evidence>
<dbReference type="GO" id="GO:0004521">
    <property type="term" value="F:RNA endonuclease activity"/>
    <property type="evidence" value="ECO:0007669"/>
    <property type="project" value="InterPro"/>
</dbReference>
<dbReference type="InterPro" id="IPR029060">
    <property type="entry name" value="PIN-like_dom_sf"/>
</dbReference>
<dbReference type="InterPro" id="IPR002716">
    <property type="entry name" value="PIN_dom"/>
</dbReference>
<keyword evidence="3" id="KW-1185">Reference proteome</keyword>
<reference evidence="2" key="1">
    <citation type="submission" date="2017-08" db="EMBL/GenBank/DDBJ databases">
        <authorList>
            <person name="Imhoff J.F."/>
            <person name="Rahn T."/>
            <person name="Kuenzel S."/>
            <person name="Neulinger S.C."/>
        </authorList>
    </citation>
    <scope>NUCLEOTIDE SEQUENCE</scope>
    <source>
        <strain evidence="2">DSM 11080</strain>
    </source>
</reference>
<evidence type="ECO:0000259" key="1">
    <source>
        <dbReference type="Pfam" id="PF01850"/>
    </source>
</evidence>
<organism evidence="2 3">
    <name type="scientific">Halochromatium glycolicum</name>
    <dbReference type="NCBI Taxonomy" id="85075"/>
    <lineage>
        <taxon>Bacteria</taxon>
        <taxon>Pseudomonadati</taxon>
        <taxon>Pseudomonadota</taxon>
        <taxon>Gammaproteobacteria</taxon>
        <taxon>Chromatiales</taxon>
        <taxon>Chromatiaceae</taxon>
        <taxon>Halochromatium</taxon>
    </lineage>
</organism>
<gene>
    <name evidence="2" type="ORF">CKO40_16225</name>
</gene>
<dbReference type="AlphaFoldDB" id="A0AAJ0U698"/>
<dbReference type="EMBL" id="NRSJ01000033">
    <property type="protein sequence ID" value="MBK1706059.1"/>
    <property type="molecule type" value="Genomic_DNA"/>
</dbReference>
<evidence type="ECO:0000313" key="3">
    <source>
        <dbReference type="Proteomes" id="UP001296776"/>
    </source>
</evidence>
<proteinExistence type="predicted"/>